<dbReference type="Proteomes" id="UP000654345">
    <property type="component" value="Unassembled WGS sequence"/>
</dbReference>
<evidence type="ECO:0000256" key="1">
    <source>
        <dbReference type="ARBA" id="ARBA00022679"/>
    </source>
</evidence>
<dbReference type="EMBL" id="BNJG01000002">
    <property type="protein sequence ID" value="GHO58105.1"/>
    <property type="molecule type" value="Genomic_DNA"/>
</dbReference>
<keyword evidence="5" id="KW-1185">Reference proteome</keyword>
<dbReference type="CDD" id="cd04301">
    <property type="entry name" value="NAT_SF"/>
    <property type="match status" value="1"/>
</dbReference>
<dbReference type="Gene3D" id="3.40.630.30">
    <property type="match status" value="1"/>
</dbReference>
<dbReference type="PANTHER" id="PTHR43877">
    <property type="entry name" value="AMINOALKYLPHOSPHONATE N-ACETYLTRANSFERASE-RELATED-RELATED"/>
    <property type="match status" value="1"/>
</dbReference>
<proteinExistence type="predicted"/>
<comment type="caution">
    <text evidence="4">The sequence shown here is derived from an EMBL/GenBank/DDBJ whole genome shotgun (WGS) entry which is preliminary data.</text>
</comment>
<sequence length="149" mass="17118">MTSHHISELEHTLAQLNLPEDIAIRAWQEQDFPAIQRLSEAKGWPTPSRRPEDALAGWRNSWPTLVAEADGEVIGFVRAWSDKHITTYIFELLIVEQWRGRGVGSSLLDACHALYPRARLEVSSTEHSSSFYRRYGFRDLGLTHRKSYV</sequence>
<dbReference type="PROSITE" id="PS51186">
    <property type="entry name" value="GNAT"/>
    <property type="match status" value="1"/>
</dbReference>
<organism evidence="4 5">
    <name type="scientific">Ktedonobacter robiniae</name>
    <dbReference type="NCBI Taxonomy" id="2778365"/>
    <lineage>
        <taxon>Bacteria</taxon>
        <taxon>Bacillati</taxon>
        <taxon>Chloroflexota</taxon>
        <taxon>Ktedonobacteria</taxon>
        <taxon>Ktedonobacterales</taxon>
        <taxon>Ktedonobacteraceae</taxon>
        <taxon>Ktedonobacter</taxon>
    </lineage>
</organism>
<evidence type="ECO:0000259" key="3">
    <source>
        <dbReference type="PROSITE" id="PS51186"/>
    </source>
</evidence>
<keyword evidence="1" id="KW-0808">Transferase</keyword>
<name>A0ABQ3V0M9_9CHLR</name>
<dbReference type="PANTHER" id="PTHR43877:SF2">
    <property type="entry name" value="AMINOALKYLPHOSPHONATE N-ACETYLTRANSFERASE-RELATED"/>
    <property type="match status" value="1"/>
</dbReference>
<gene>
    <name evidence="4" type="ORF">KSB_65800</name>
</gene>
<evidence type="ECO:0000313" key="4">
    <source>
        <dbReference type="EMBL" id="GHO58105.1"/>
    </source>
</evidence>
<dbReference type="InterPro" id="IPR016181">
    <property type="entry name" value="Acyl_CoA_acyltransferase"/>
</dbReference>
<dbReference type="Pfam" id="PF13508">
    <property type="entry name" value="Acetyltransf_7"/>
    <property type="match status" value="1"/>
</dbReference>
<reference evidence="4 5" key="1">
    <citation type="journal article" date="2021" name="Int. J. Syst. Evol. Microbiol.">
        <title>Reticulibacter mediterranei gen. nov., sp. nov., within the new family Reticulibacteraceae fam. nov., and Ktedonospora formicarum gen. nov., sp. nov., Ktedonobacter robiniae sp. nov., Dictyobacter formicarum sp. nov. and Dictyobacter arantiisoli sp. nov., belonging to the class Ktedonobacteria.</title>
        <authorList>
            <person name="Yabe S."/>
            <person name="Zheng Y."/>
            <person name="Wang C.M."/>
            <person name="Sakai Y."/>
            <person name="Abe K."/>
            <person name="Yokota A."/>
            <person name="Donadio S."/>
            <person name="Cavaletti L."/>
            <person name="Monciardini P."/>
        </authorList>
    </citation>
    <scope>NUCLEOTIDE SEQUENCE [LARGE SCALE GENOMIC DNA]</scope>
    <source>
        <strain evidence="4 5">SOSP1-30</strain>
    </source>
</reference>
<dbReference type="SUPFAM" id="SSF55729">
    <property type="entry name" value="Acyl-CoA N-acyltransferases (Nat)"/>
    <property type="match status" value="1"/>
</dbReference>
<evidence type="ECO:0000313" key="5">
    <source>
        <dbReference type="Proteomes" id="UP000654345"/>
    </source>
</evidence>
<dbReference type="RefSeq" id="WP_201374374.1">
    <property type="nucleotide sequence ID" value="NZ_BNJG01000002.1"/>
</dbReference>
<accession>A0ABQ3V0M9</accession>
<dbReference type="InterPro" id="IPR000182">
    <property type="entry name" value="GNAT_dom"/>
</dbReference>
<protein>
    <recommendedName>
        <fullName evidence="3">N-acetyltransferase domain-containing protein</fullName>
    </recommendedName>
</protein>
<dbReference type="InterPro" id="IPR050832">
    <property type="entry name" value="Bact_Acetyltransf"/>
</dbReference>
<evidence type="ECO:0000256" key="2">
    <source>
        <dbReference type="ARBA" id="ARBA00023315"/>
    </source>
</evidence>
<keyword evidence="2" id="KW-0012">Acyltransferase</keyword>
<feature type="domain" description="N-acetyltransferase" evidence="3">
    <location>
        <begin position="22"/>
        <end position="149"/>
    </location>
</feature>